<proteinExistence type="predicted"/>
<name>A0ABV6LKC9_9BACI</name>
<gene>
    <name evidence="2" type="ORF">ACFFGV_04380</name>
</gene>
<evidence type="ECO:0008006" key="4">
    <source>
        <dbReference type="Google" id="ProtNLM"/>
    </source>
</evidence>
<keyword evidence="1" id="KW-0812">Transmembrane</keyword>
<evidence type="ECO:0000256" key="1">
    <source>
        <dbReference type="SAM" id="Phobius"/>
    </source>
</evidence>
<evidence type="ECO:0000313" key="3">
    <source>
        <dbReference type="Proteomes" id="UP001589836"/>
    </source>
</evidence>
<dbReference type="RefSeq" id="WP_377345353.1">
    <property type="nucleotide sequence ID" value="NZ_JBHLTP010000003.1"/>
</dbReference>
<comment type="caution">
    <text evidence="2">The sequence shown here is derived from an EMBL/GenBank/DDBJ whole genome shotgun (WGS) entry which is preliminary data.</text>
</comment>
<dbReference type="Proteomes" id="UP001589836">
    <property type="component" value="Unassembled WGS sequence"/>
</dbReference>
<sequence>MSKDDDKPFNDVVDHQQKIEGYPQPSKGKLPLPIRLIGYVLYGGIVLMILFGLLGNILFS</sequence>
<dbReference type="EMBL" id="JBHLTP010000003">
    <property type="protein sequence ID" value="MFC0522826.1"/>
    <property type="molecule type" value="Genomic_DNA"/>
</dbReference>
<keyword evidence="3" id="KW-1185">Reference proteome</keyword>
<keyword evidence="1" id="KW-1133">Transmembrane helix</keyword>
<feature type="transmembrane region" description="Helical" evidence="1">
    <location>
        <begin position="36"/>
        <end position="59"/>
    </location>
</feature>
<accession>A0ABV6LKC9</accession>
<reference evidence="2 3" key="1">
    <citation type="submission" date="2024-09" db="EMBL/GenBank/DDBJ databases">
        <authorList>
            <person name="Sun Q."/>
            <person name="Mori K."/>
        </authorList>
    </citation>
    <scope>NUCLEOTIDE SEQUENCE [LARGE SCALE GENOMIC DNA]</scope>
    <source>
        <strain evidence="2 3">NCAIM B.02529</strain>
    </source>
</reference>
<protein>
    <recommendedName>
        <fullName evidence="4">Amino acid transporter</fullName>
    </recommendedName>
</protein>
<keyword evidence="1" id="KW-0472">Membrane</keyword>
<evidence type="ECO:0000313" key="2">
    <source>
        <dbReference type="EMBL" id="MFC0522826.1"/>
    </source>
</evidence>
<organism evidence="2 3">
    <name type="scientific">Pontibacillus salicampi</name>
    <dbReference type="NCBI Taxonomy" id="1449801"/>
    <lineage>
        <taxon>Bacteria</taxon>
        <taxon>Bacillati</taxon>
        <taxon>Bacillota</taxon>
        <taxon>Bacilli</taxon>
        <taxon>Bacillales</taxon>
        <taxon>Bacillaceae</taxon>
        <taxon>Pontibacillus</taxon>
    </lineage>
</organism>